<name>A0ABY4P8A1_9LACO</name>
<dbReference type="Proteomes" id="UP000831495">
    <property type="component" value="Chromosome"/>
</dbReference>
<reference evidence="1" key="1">
    <citation type="journal article" date="2022" name="Int. J. Syst. Evol. Microbiol.">
        <title>Apilactobacillus apisilvae sp. nov., Nicolia spurrieriana gen. nov. sp. nov., Bombilactobacillus folatiphilus sp. nov. and Bombilactobacillus thymidiniphilus sp. nov., four new lactic acid bacterial isolates from stingless bees Tetragonula carbonaria and Austroplebeia australis.</title>
        <authorList>
            <person name="Oliphant S.A."/>
            <person name="Watson-Haigh N.S."/>
            <person name="Sumby K.M."/>
            <person name="Gardner J."/>
            <person name="Groom S."/>
            <person name="Jiranek V."/>
        </authorList>
    </citation>
    <scope>NUCLEOTIDE SEQUENCE</scope>
    <source>
        <strain evidence="1">SG4_D2</strain>
    </source>
</reference>
<protein>
    <submittedName>
        <fullName evidence="1">GIY-YIG nuclease family protein</fullName>
    </submittedName>
</protein>
<dbReference type="CDD" id="cd10447">
    <property type="entry name" value="GIY-YIG_unchar_2"/>
    <property type="match status" value="1"/>
</dbReference>
<gene>
    <name evidence="1" type="ORF">MOO45_06365</name>
</gene>
<accession>A0ABY4P8A1</accession>
<organism evidence="1 2">
    <name type="scientific">Bombilactobacillus folatiphilus</name>
    <dbReference type="NCBI Taxonomy" id="2923362"/>
    <lineage>
        <taxon>Bacteria</taxon>
        <taxon>Bacillati</taxon>
        <taxon>Bacillota</taxon>
        <taxon>Bacilli</taxon>
        <taxon>Lactobacillales</taxon>
        <taxon>Lactobacillaceae</taxon>
        <taxon>Bombilactobacillus</taxon>
    </lineage>
</organism>
<proteinExistence type="predicted"/>
<evidence type="ECO:0000313" key="1">
    <source>
        <dbReference type="EMBL" id="UQS81820.1"/>
    </source>
</evidence>
<sequence>MERHGKSIEIYLMDGDANGRCEVMLANWNVTAYKLPNDLVVHSQSLTNINTPGVYLLFGEENGKNFVYVGESENVLMRLGQHLPDNDGYLWQNAIVFVANRRGTLDKAKIKYLENRLYNIIKSIGTYQLKNRNEPRKSSLSQANEDAMEAVLDNIELLVPVMGHDPFKGKSELTESFNTNSPNILQFKSQTLKAQCNQNKNGTFTILAGAQIRPQISASLSKKITELRQQLQSNGQIKNNILQQTLNVSSSSAAADFILGYPVDGQLYWVTTTGSTLKQFKNAQTGKVVQPAVPQEMPQKDLELYLKNKIVNTRGLLHQDKTFTLLPGSQIRAKVQTSMPQNIAKLRSQIQVDEQWILQKSITVKSVSAAAELVLGTSANGKLLWKTIDGVSVGDWLEKNN</sequence>
<dbReference type="EMBL" id="CP093366">
    <property type="protein sequence ID" value="UQS81820.1"/>
    <property type="molecule type" value="Genomic_DNA"/>
</dbReference>
<keyword evidence="2" id="KW-1185">Reference proteome</keyword>
<evidence type="ECO:0000313" key="2">
    <source>
        <dbReference type="Proteomes" id="UP000831495"/>
    </source>
</evidence>
<dbReference type="RefSeq" id="WP_249514088.1">
    <property type="nucleotide sequence ID" value="NZ_CP093366.1"/>
</dbReference>